<dbReference type="SUPFAM" id="SSF53474">
    <property type="entry name" value="alpha/beta-Hydrolases"/>
    <property type="match status" value="1"/>
</dbReference>
<feature type="compositionally biased region" description="Basic and acidic residues" evidence="1">
    <location>
        <begin position="366"/>
        <end position="386"/>
    </location>
</feature>
<dbReference type="Proteomes" id="UP000640583">
    <property type="component" value="Unassembled WGS sequence"/>
</dbReference>
<keyword evidence="4" id="KW-1185">Reference proteome</keyword>
<dbReference type="PANTHER" id="PTHR33840:SF1">
    <property type="entry name" value="TLE1 PHOSPHOLIPASE DOMAIN-CONTAINING PROTEIN"/>
    <property type="match status" value="1"/>
</dbReference>
<dbReference type="InterPro" id="IPR018712">
    <property type="entry name" value="Tle1-like_cat"/>
</dbReference>
<dbReference type="PANTHER" id="PTHR33840">
    <property type="match status" value="1"/>
</dbReference>
<dbReference type="InterPro" id="IPR029058">
    <property type="entry name" value="AB_hydrolase_fold"/>
</dbReference>
<dbReference type="EMBL" id="JADCKQ010000004">
    <property type="protein sequence ID" value="MBI1493363.1"/>
    <property type="molecule type" value="Genomic_DNA"/>
</dbReference>
<evidence type="ECO:0000256" key="1">
    <source>
        <dbReference type="SAM" id="MobiDB-lite"/>
    </source>
</evidence>
<reference evidence="3" key="1">
    <citation type="submission" date="2020-10" db="EMBL/GenBank/DDBJ databases">
        <title>Paenihalocynthiibacter styelae gen. nov., sp. nov., isolated from stalked sea squirt Styela clava.</title>
        <authorList>
            <person name="Kim Y.-O."/>
            <person name="Yoon J.-H."/>
        </authorList>
    </citation>
    <scope>NUCLEOTIDE SEQUENCE</scope>
    <source>
        <strain evidence="3">MYP1-1</strain>
    </source>
</reference>
<organism evidence="3 4">
    <name type="scientific">Halocynthiibacter styelae</name>
    <dbReference type="NCBI Taxonomy" id="2761955"/>
    <lineage>
        <taxon>Bacteria</taxon>
        <taxon>Pseudomonadati</taxon>
        <taxon>Pseudomonadota</taxon>
        <taxon>Alphaproteobacteria</taxon>
        <taxon>Rhodobacterales</taxon>
        <taxon>Paracoccaceae</taxon>
        <taxon>Halocynthiibacter</taxon>
    </lineage>
</organism>
<proteinExistence type="predicted"/>
<gene>
    <name evidence="3" type="ORF">H1D41_06930</name>
</gene>
<dbReference type="AlphaFoldDB" id="A0A8J7ICI2"/>
<evidence type="ECO:0000313" key="3">
    <source>
        <dbReference type="EMBL" id="MBI1493363.1"/>
    </source>
</evidence>
<name>A0A8J7ICI2_9RHOB</name>
<feature type="region of interest" description="Disordered" evidence="1">
    <location>
        <begin position="364"/>
        <end position="392"/>
    </location>
</feature>
<evidence type="ECO:0000313" key="4">
    <source>
        <dbReference type="Proteomes" id="UP000640583"/>
    </source>
</evidence>
<comment type="caution">
    <text evidence="3">The sequence shown here is derived from an EMBL/GenBank/DDBJ whole genome shotgun (WGS) entry which is preliminary data.</text>
</comment>
<accession>A0A8J7ICI2</accession>
<feature type="domain" description="T6SS Phospholipase effector Tle1-like catalytic" evidence="2">
    <location>
        <begin position="36"/>
        <end position="287"/>
    </location>
</feature>
<protein>
    <submittedName>
        <fullName evidence="3">DUF2235 domain-containing protein</fullName>
    </submittedName>
</protein>
<sequence length="392" mass="43958">MIGSQMRLLRHISDWFRPSAWRSEAPAVARRGAVNHVVILDGTMSSLHPECHTNAAITYKLMQERAPASDMTLFYGAGVQWKSWRDTPDVIRGRGINRQIRAAYGHLASKYRPGDKIFLFGYSRGAFAVRSLAGVIDRIGLLRASEATERNIRQAYRHYECSPGSEMAKTFARLHCHEKPAEIEMIGVWDTVKALGFRAPLIWRFVPDAYEFHNHTLGASVRHGYQALALDETRQAFAPVLWDTPGDWQGNVEQMWFKGAHGDIGGQLGGREDSRGLSNIPLIWVLDRAEALGLQFPEGWRSRFPRDADAPAVGSCRGWGMLFLNRRRRLVGRDVSEVLHDTVVGHKPAARILRADLAEQILGETSEVRTSDGPRIRDVLPPEHGKTLTPGE</sequence>
<dbReference type="Pfam" id="PF09994">
    <property type="entry name" value="T6SS_Tle1-like_cat"/>
    <property type="match status" value="1"/>
</dbReference>
<evidence type="ECO:0000259" key="2">
    <source>
        <dbReference type="Pfam" id="PF09994"/>
    </source>
</evidence>